<dbReference type="InterPro" id="IPR058532">
    <property type="entry name" value="YjbR/MT2646/Rv2570-like"/>
</dbReference>
<evidence type="ECO:0000313" key="2">
    <source>
        <dbReference type="Proteomes" id="UP001596139"/>
    </source>
</evidence>
<comment type="caution">
    <text evidence="1">The sequence shown here is derived from an EMBL/GenBank/DDBJ whole genome shotgun (WGS) entry which is preliminary data.</text>
</comment>
<dbReference type="Proteomes" id="UP001596139">
    <property type="component" value="Unassembled WGS sequence"/>
</dbReference>
<dbReference type="Gene3D" id="3.90.1150.30">
    <property type="match status" value="1"/>
</dbReference>
<dbReference type="EMBL" id="JBHSPX010000008">
    <property type="protein sequence ID" value="MFC6066856.1"/>
    <property type="molecule type" value="Genomic_DNA"/>
</dbReference>
<dbReference type="PANTHER" id="PTHR35145">
    <property type="entry name" value="CYTOPLASMIC PROTEIN-RELATED"/>
    <property type="match status" value="1"/>
</dbReference>
<proteinExistence type="predicted"/>
<gene>
    <name evidence="1" type="ORF">ACFP4F_30540</name>
</gene>
<dbReference type="GO" id="GO:0003677">
    <property type="term" value="F:DNA binding"/>
    <property type="evidence" value="ECO:0007669"/>
    <property type="project" value="UniProtKB-KW"/>
</dbReference>
<dbReference type="PANTHER" id="PTHR35145:SF1">
    <property type="entry name" value="CYTOPLASMIC PROTEIN"/>
    <property type="match status" value="1"/>
</dbReference>
<evidence type="ECO:0000313" key="1">
    <source>
        <dbReference type="EMBL" id="MFC6066856.1"/>
    </source>
</evidence>
<dbReference type="InterPro" id="IPR038056">
    <property type="entry name" value="YjbR-like_sf"/>
</dbReference>
<keyword evidence="1" id="KW-0238">DNA-binding</keyword>
<reference evidence="2" key="1">
    <citation type="journal article" date="2019" name="Int. J. Syst. Evol. Microbiol.">
        <title>The Global Catalogue of Microorganisms (GCM) 10K type strain sequencing project: providing services to taxonomists for standard genome sequencing and annotation.</title>
        <authorList>
            <consortium name="The Broad Institute Genomics Platform"/>
            <consortium name="The Broad Institute Genome Sequencing Center for Infectious Disease"/>
            <person name="Wu L."/>
            <person name="Ma J."/>
        </authorList>
    </citation>
    <scope>NUCLEOTIDE SEQUENCE [LARGE SCALE GENOMIC DNA]</scope>
    <source>
        <strain evidence="2">CGMCC 1.15180</strain>
    </source>
</reference>
<dbReference type="InterPro" id="IPR007351">
    <property type="entry name" value="YjbR"/>
</dbReference>
<organism evidence="1 2">
    <name type="scientific">Streptomyces ochraceiscleroticus</name>
    <dbReference type="NCBI Taxonomy" id="47761"/>
    <lineage>
        <taxon>Bacteria</taxon>
        <taxon>Bacillati</taxon>
        <taxon>Actinomycetota</taxon>
        <taxon>Actinomycetes</taxon>
        <taxon>Kitasatosporales</taxon>
        <taxon>Streptomycetaceae</taxon>
        <taxon>Streptomyces</taxon>
    </lineage>
</organism>
<protein>
    <submittedName>
        <fullName evidence="1">MmcQ/YjbR family DNA-binding protein</fullName>
    </submittedName>
</protein>
<name>A0ABW1MSR0_9ACTN</name>
<dbReference type="RefSeq" id="WP_031060965.1">
    <property type="nucleotide sequence ID" value="NZ_JBHSPX010000008.1"/>
</dbReference>
<sequence length="122" mass="13504">MFDHHALRAFCLEFNGSAEEFPFPGNPDVAVYKVGGKIFALSSLDAADPLTVSLKCDPEEAVRLRAAHPEIVPGYHLNKRHWNTVTLTGALPDDLVRALIEDSYDLVVAGLPRAQRLRLDRP</sequence>
<dbReference type="SUPFAM" id="SSF142906">
    <property type="entry name" value="YjbR-like"/>
    <property type="match status" value="1"/>
</dbReference>
<accession>A0ABW1MSR0</accession>
<dbReference type="Pfam" id="PF04237">
    <property type="entry name" value="YjbR"/>
    <property type="match status" value="1"/>
</dbReference>
<keyword evidence="2" id="KW-1185">Reference proteome</keyword>